<organism evidence="2 3">
    <name type="scientific">Endocarpon pusillum (strain Z07020 / HMAS-L-300199)</name>
    <name type="common">Lichen-forming fungus</name>
    <dbReference type="NCBI Taxonomy" id="1263415"/>
    <lineage>
        <taxon>Eukaryota</taxon>
        <taxon>Fungi</taxon>
        <taxon>Dikarya</taxon>
        <taxon>Ascomycota</taxon>
        <taxon>Pezizomycotina</taxon>
        <taxon>Eurotiomycetes</taxon>
        <taxon>Chaetothyriomycetidae</taxon>
        <taxon>Verrucariales</taxon>
        <taxon>Verrucariaceae</taxon>
        <taxon>Endocarpon</taxon>
    </lineage>
</organism>
<feature type="region of interest" description="Disordered" evidence="1">
    <location>
        <begin position="90"/>
        <end position="131"/>
    </location>
</feature>
<dbReference type="RefSeq" id="XP_007805608.1">
    <property type="nucleotide sequence ID" value="XM_007807417.1"/>
</dbReference>
<gene>
    <name evidence="2" type="ORF">EPUS_07265</name>
</gene>
<evidence type="ECO:0000313" key="3">
    <source>
        <dbReference type="Proteomes" id="UP000019373"/>
    </source>
</evidence>
<sequence>MAHADPAVPAQPSGAYLDYLRAEVPIRRELASELVRDGKQKMRDILDISKQHGDEIYRDPESRRLFLGTLYYSRPQLHYGAVISPSLVMDSTSRPCSDAESPKSTKTGVPHSSAPKVASDEVKQAEGTTGTAKIDQNTDTACLASLAFDFGRKSMTIKRVDEIKLAEQMTTAALHVLKQAVSEGTADRTTQT</sequence>
<dbReference type="EMBL" id="KE721494">
    <property type="protein sequence ID" value="ERF68778.1"/>
    <property type="molecule type" value="Genomic_DNA"/>
</dbReference>
<name>U1G9U7_ENDPU</name>
<dbReference type="HOGENOM" id="CLU_1415154_0_0_1"/>
<dbReference type="AlphaFoldDB" id="U1G9U7"/>
<reference evidence="3" key="1">
    <citation type="journal article" date="2014" name="BMC Genomics">
        <title>Genome characteristics reveal the impact of lichenization on lichen-forming fungus Endocarpon pusillum Hedwig (Verrucariales, Ascomycota).</title>
        <authorList>
            <person name="Wang Y.-Y."/>
            <person name="Liu B."/>
            <person name="Zhang X.-Y."/>
            <person name="Zhou Q.-M."/>
            <person name="Zhang T."/>
            <person name="Li H."/>
            <person name="Yu Y.-F."/>
            <person name="Zhang X.-L."/>
            <person name="Hao X.-Y."/>
            <person name="Wang M."/>
            <person name="Wang L."/>
            <person name="Wei J.-C."/>
        </authorList>
    </citation>
    <scope>NUCLEOTIDE SEQUENCE [LARGE SCALE GENOMIC DNA]</scope>
    <source>
        <strain evidence="3">Z07020 / HMAS-L-300199</strain>
    </source>
</reference>
<proteinExistence type="predicted"/>
<protein>
    <submittedName>
        <fullName evidence="2">Uncharacterized protein</fullName>
    </submittedName>
</protein>
<evidence type="ECO:0000256" key="1">
    <source>
        <dbReference type="SAM" id="MobiDB-lite"/>
    </source>
</evidence>
<keyword evidence="3" id="KW-1185">Reference proteome</keyword>
<accession>U1G9U7</accession>
<dbReference type="Proteomes" id="UP000019373">
    <property type="component" value="Unassembled WGS sequence"/>
</dbReference>
<dbReference type="GeneID" id="19242150"/>
<evidence type="ECO:0000313" key="2">
    <source>
        <dbReference type="EMBL" id="ERF68778.1"/>
    </source>
</evidence>